<dbReference type="WBParaSite" id="SRAE_2000412700.1">
    <property type="protein sequence ID" value="SRAE_2000412700.1"/>
    <property type="gene ID" value="WBGene00264355"/>
</dbReference>
<accession>A0A090LMT4</accession>
<evidence type="ECO:0000313" key="1">
    <source>
        <dbReference type="EMBL" id="CEF69478.1"/>
    </source>
</evidence>
<dbReference type="GeneID" id="36381848"/>
<keyword evidence="2" id="KW-1185">Reference proteome</keyword>
<evidence type="ECO:0000313" key="2">
    <source>
        <dbReference type="Proteomes" id="UP000035682"/>
    </source>
</evidence>
<evidence type="ECO:0000313" key="3">
    <source>
        <dbReference type="WBParaSite" id="SRAE_2000412700.1"/>
    </source>
</evidence>
<name>A0A090LMT4_STRRB</name>
<dbReference type="Proteomes" id="UP000035682">
    <property type="component" value="Unplaced"/>
</dbReference>
<dbReference type="AlphaFoldDB" id="A0A090LMT4"/>
<reference evidence="2" key="1">
    <citation type="submission" date="2014-09" db="EMBL/GenBank/DDBJ databases">
        <authorList>
            <person name="Martin A.A."/>
        </authorList>
    </citation>
    <scope>NUCLEOTIDE SEQUENCE</scope>
    <source>
        <strain evidence="2">ED321</strain>
    </source>
</reference>
<dbReference type="WormBase" id="SRAE_2000412700">
    <property type="protein sequence ID" value="SRP12142"/>
    <property type="gene ID" value="WBGene00264355"/>
</dbReference>
<dbReference type="RefSeq" id="XP_024508678.1">
    <property type="nucleotide sequence ID" value="XM_024642959.1"/>
</dbReference>
<reference evidence="1" key="2">
    <citation type="submission" date="2014-09" db="EMBL/GenBank/DDBJ databases">
        <authorList>
            <person name="Aslett A.Martin."/>
        </authorList>
    </citation>
    <scope>NUCLEOTIDE SEQUENCE</scope>
    <source>
        <strain evidence="1">ED321 Heterogonic</strain>
    </source>
</reference>
<protein>
    <submittedName>
        <fullName evidence="1 3">Uncharacterized protein</fullName>
    </submittedName>
</protein>
<proteinExistence type="predicted"/>
<reference evidence="3" key="3">
    <citation type="submission" date="2020-12" db="UniProtKB">
        <authorList>
            <consortium name="WormBaseParasite"/>
        </authorList>
    </citation>
    <scope>IDENTIFICATION</scope>
</reference>
<dbReference type="CTD" id="36381848"/>
<gene>
    <name evidence="1 3 4" type="ORF">SRAE_2000412700</name>
</gene>
<evidence type="ECO:0000313" key="4">
    <source>
        <dbReference type="WormBase" id="SRAE_2000412700"/>
    </source>
</evidence>
<dbReference type="EMBL" id="LN609529">
    <property type="protein sequence ID" value="CEF69478.1"/>
    <property type="molecule type" value="Genomic_DNA"/>
</dbReference>
<sequence length="264" mass="30101">MHDIPFRKYIFSTAYKNLASCGNITIKKSVRNLETYIVVKKSSNITINSHIIVILKCIFKEFGYNRTKIVYSNDDTFCGTKQINVMNGLIVYVNELSKANVYTNSDSGYKSGIMSIEAAPPCAFSSNGRGNILVSLNIVGKIYEYNSYDKEGKRVTKYGQYVTFLNKTNMQDEFLASSSDSSNIDMKPFIEVSMQTDTGFSYFSKKSFSIKDVLYDLIHSINFLVDIPLWFKTRAKLTTMLPVHRYTSEDIKPQISGYYTYKGF</sequence>
<organism evidence="1">
    <name type="scientific">Strongyloides ratti</name>
    <name type="common">Parasitic roundworm</name>
    <dbReference type="NCBI Taxonomy" id="34506"/>
    <lineage>
        <taxon>Eukaryota</taxon>
        <taxon>Metazoa</taxon>
        <taxon>Ecdysozoa</taxon>
        <taxon>Nematoda</taxon>
        <taxon>Chromadorea</taxon>
        <taxon>Rhabditida</taxon>
        <taxon>Tylenchina</taxon>
        <taxon>Panagrolaimomorpha</taxon>
        <taxon>Strongyloidoidea</taxon>
        <taxon>Strongyloididae</taxon>
        <taxon>Strongyloides</taxon>
    </lineage>
</organism>